<protein>
    <recommendedName>
        <fullName evidence="3">Maturase K</fullName>
    </recommendedName>
</protein>
<dbReference type="Proteomes" id="UP001054837">
    <property type="component" value="Unassembled WGS sequence"/>
</dbReference>
<proteinExistence type="predicted"/>
<evidence type="ECO:0000313" key="2">
    <source>
        <dbReference type="Proteomes" id="UP001054837"/>
    </source>
</evidence>
<dbReference type="AlphaFoldDB" id="A0AAV4M9A0"/>
<dbReference type="EMBL" id="BPLQ01000222">
    <property type="protein sequence ID" value="GIX68971.1"/>
    <property type="molecule type" value="Genomic_DNA"/>
</dbReference>
<comment type="caution">
    <text evidence="1">The sequence shown here is derived from an EMBL/GenBank/DDBJ whole genome shotgun (WGS) entry which is preliminary data.</text>
</comment>
<keyword evidence="2" id="KW-1185">Reference proteome</keyword>
<gene>
    <name evidence="1" type="ORF">CDAR_169911</name>
</gene>
<organism evidence="1 2">
    <name type="scientific">Caerostris darwini</name>
    <dbReference type="NCBI Taxonomy" id="1538125"/>
    <lineage>
        <taxon>Eukaryota</taxon>
        <taxon>Metazoa</taxon>
        <taxon>Ecdysozoa</taxon>
        <taxon>Arthropoda</taxon>
        <taxon>Chelicerata</taxon>
        <taxon>Arachnida</taxon>
        <taxon>Araneae</taxon>
        <taxon>Araneomorphae</taxon>
        <taxon>Entelegynae</taxon>
        <taxon>Araneoidea</taxon>
        <taxon>Araneidae</taxon>
        <taxon>Caerostris</taxon>
    </lineage>
</organism>
<name>A0AAV4M9A0_9ARAC</name>
<evidence type="ECO:0008006" key="3">
    <source>
        <dbReference type="Google" id="ProtNLM"/>
    </source>
</evidence>
<sequence length="95" mass="11119">MARRNIPENMDYSLNRDLVAFFANLAEFIFTYYNFYQKVAPIKRDFEPVKIVLLKIPADCLSHSSDKISSLDELLLCKIYYHSKMFACKICNVIV</sequence>
<evidence type="ECO:0000313" key="1">
    <source>
        <dbReference type="EMBL" id="GIX68971.1"/>
    </source>
</evidence>
<reference evidence="1 2" key="1">
    <citation type="submission" date="2021-06" db="EMBL/GenBank/DDBJ databases">
        <title>Caerostris darwini draft genome.</title>
        <authorList>
            <person name="Kono N."/>
            <person name="Arakawa K."/>
        </authorList>
    </citation>
    <scope>NUCLEOTIDE SEQUENCE [LARGE SCALE GENOMIC DNA]</scope>
</reference>
<accession>A0AAV4M9A0</accession>